<dbReference type="Proteomes" id="UP000823775">
    <property type="component" value="Unassembled WGS sequence"/>
</dbReference>
<comment type="caution">
    <text evidence="2">The sequence shown here is derived from an EMBL/GenBank/DDBJ whole genome shotgun (WGS) entry which is preliminary data.</text>
</comment>
<keyword evidence="1" id="KW-0175">Coiled coil</keyword>
<evidence type="ECO:0000313" key="2">
    <source>
        <dbReference type="EMBL" id="MCD7462532.1"/>
    </source>
</evidence>
<keyword evidence="3" id="KW-1185">Reference proteome</keyword>
<reference evidence="2 3" key="1">
    <citation type="journal article" date="2021" name="BMC Genomics">
        <title>Datura genome reveals duplications of psychoactive alkaloid biosynthetic genes and high mutation rate following tissue culture.</title>
        <authorList>
            <person name="Rajewski A."/>
            <person name="Carter-House D."/>
            <person name="Stajich J."/>
            <person name="Litt A."/>
        </authorList>
    </citation>
    <scope>NUCLEOTIDE SEQUENCE [LARGE SCALE GENOMIC DNA]</scope>
    <source>
        <strain evidence="2">AR-01</strain>
    </source>
</reference>
<evidence type="ECO:0000313" key="3">
    <source>
        <dbReference type="Proteomes" id="UP000823775"/>
    </source>
</evidence>
<feature type="coiled-coil region" evidence="1">
    <location>
        <begin position="140"/>
        <end position="174"/>
    </location>
</feature>
<accession>A0ABS8SU59</accession>
<protein>
    <submittedName>
        <fullName evidence="2">Uncharacterized protein</fullName>
    </submittedName>
</protein>
<name>A0ABS8SU59_DATST</name>
<dbReference type="EMBL" id="JACEIK010000809">
    <property type="protein sequence ID" value="MCD7462532.1"/>
    <property type="molecule type" value="Genomic_DNA"/>
</dbReference>
<sequence>MGTKRGPATRGTVKKSLDLILKESHQNTLKRRQVTKATVLDEKDQSSPIVYLDTEVPSQVMEESPKVEKKSLCSAKVSKKGKQLSVGENLLKDQSTVSSFTEAQHRGTEEIERLTMLLAQKDAEIAVLKAAQSGEAPGALSDLQEENASLKSDNASLRKQLEDLTQQITRDQRAANERIDKLLSKM</sequence>
<evidence type="ECO:0000256" key="1">
    <source>
        <dbReference type="SAM" id="Coils"/>
    </source>
</evidence>
<organism evidence="2 3">
    <name type="scientific">Datura stramonium</name>
    <name type="common">Jimsonweed</name>
    <name type="synonym">Common thornapple</name>
    <dbReference type="NCBI Taxonomy" id="4076"/>
    <lineage>
        <taxon>Eukaryota</taxon>
        <taxon>Viridiplantae</taxon>
        <taxon>Streptophyta</taxon>
        <taxon>Embryophyta</taxon>
        <taxon>Tracheophyta</taxon>
        <taxon>Spermatophyta</taxon>
        <taxon>Magnoliopsida</taxon>
        <taxon>eudicotyledons</taxon>
        <taxon>Gunneridae</taxon>
        <taxon>Pentapetalae</taxon>
        <taxon>asterids</taxon>
        <taxon>lamiids</taxon>
        <taxon>Solanales</taxon>
        <taxon>Solanaceae</taxon>
        <taxon>Solanoideae</taxon>
        <taxon>Datureae</taxon>
        <taxon>Datura</taxon>
    </lineage>
</organism>
<proteinExistence type="predicted"/>
<gene>
    <name evidence="2" type="ORF">HAX54_048717</name>
</gene>